<dbReference type="EMBL" id="AVOT02035615">
    <property type="protein sequence ID" value="MBW0530006.1"/>
    <property type="molecule type" value="Genomic_DNA"/>
</dbReference>
<dbReference type="Proteomes" id="UP000765509">
    <property type="component" value="Unassembled WGS sequence"/>
</dbReference>
<dbReference type="Gene3D" id="3.10.10.10">
    <property type="entry name" value="HIV Type 1 Reverse Transcriptase, subunit A, domain 1"/>
    <property type="match status" value="1"/>
</dbReference>
<dbReference type="PANTHER" id="PTHR24559">
    <property type="entry name" value="TRANSPOSON TY3-I GAG-POL POLYPROTEIN"/>
    <property type="match status" value="1"/>
</dbReference>
<sequence>MVVIRKIGHNEIFKVTTPFLITWNDRSSISCGDLRALKNYTKADSYPIPKIPHALYKLVKSKYINRMDCMEIFHQIGIKPNSTKLLRIISHMGIYEYTRISFGIKNAPAQFQRMMDTTFKEEILEGWMIVYIDNIITYSETW</sequence>
<dbReference type="InterPro" id="IPR043128">
    <property type="entry name" value="Rev_trsase/Diguanyl_cyclase"/>
</dbReference>
<dbReference type="OrthoDB" id="420169at2759"/>
<dbReference type="InterPro" id="IPR043502">
    <property type="entry name" value="DNA/RNA_pol_sf"/>
</dbReference>
<dbReference type="CDD" id="cd01647">
    <property type="entry name" value="RT_LTR"/>
    <property type="match status" value="1"/>
</dbReference>
<gene>
    <name evidence="2" type="ORF">O181_069721</name>
</gene>
<proteinExistence type="predicted"/>
<dbReference type="InterPro" id="IPR053134">
    <property type="entry name" value="RNA-dir_DNA_polymerase"/>
</dbReference>
<feature type="domain" description="Reverse transcriptase" evidence="1">
    <location>
        <begin position="29"/>
        <end position="140"/>
    </location>
</feature>
<dbReference type="InterPro" id="IPR000477">
    <property type="entry name" value="RT_dom"/>
</dbReference>
<dbReference type="PANTHER" id="PTHR24559:SF444">
    <property type="entry name" value="REVERSE TRANSCRIPTASE DOMAIN-CONTAINING PROTEIN"/>
    <property type="match status" value="1"/>
</dbReference>
<dbReference type="Pfam" id="PF00078">
    <property type="entry name" value="RVT_1"/>
    <property type="match status" value="1"/>
</dbReference>
<evidence type="ECO:0000259" key="1">
    <source>
        <dbReference type="Pfam" id="PF00078"/>
    </source>
</evidence>
<comment type="caution">
    <text evidence="2">The sequence shown here is derived from an EMBL/GenBank/DDBJ whole genome shotgun (WGS) entry which is preliminary data.</text>
</comment>
<reference evidence="2" key="1">
    <citation type="submission" date="2021-03" db="EMBL/GenBank/DDBJ databases">
        <title>Draft genome sequence of rust myrtle Austropuccinia psidii MF-1, a brazilian biotype.</title>
        <authorList>
            <person name="Quecine M.C."/>
            <person name="Pachon D.M.R."/>
            <person name="Bonatelli M.L."/>
            <person name="Correr F.H."/>
            <person name="Franceschini L.M."/>
            <person name="Leite T.F."/>
            <person name="Margarido G.R.A."/>
            <person name="Almeida C.A."/>
            <person name="Ferrarezi J.A."/>
            <person name="Labate C.A."/>
        </authorList>
    </citation>
    <scope>NUCLEOTIDE SEQUENCE</scope>
    <source>
        <strain evidence="2">MF-1</strain>
    </source>
</reference>
<accession>A0A9Q3I517</accession>
<name>A0A9Q3I517_9BASI</name>
<dbReference type="Gene3D" id="3.30.70.270">
    <property type="match status" value="1"/>
</dbReference>
<evidence type="ECO:0000313" key="2">
    <source>
        <dbReference type="EMBL" id="MBW0530006.1"/>
    </source>
</evidence>
<evidence type="ECO:0000313" key="3">
    <source>
        <dbReference type="Proteomes" id="UP000765509"/>
    </source>
</evidence>
<dbReference type="AlphaFoldDB" id="A0A9Q3I517"/>
<organism evidence="2 3">
    <name type="scientific">Austropuccinia psidii MF-1</name>
    <dbReference type="NCBI Taxonomy" id="1389203"/>
    <lineage>
        <taxon>Eukaryota</taxon>
        <taxon>Fungi</taxon>
        <taxon>Dikarya</taxon>
        <taxon>Basidiomycota</taxon>
        <taxon>Pucciniomycotina</taxon>
        <taxon>Pucciniomycetes</taxon>
        <taxon>Pucciniales</taxon>
        <taxon>Sphaerophragmiaceae</taxon>
        <taxon>Austropuccinia</taxon>
    </lineage>
</organism>
<dbReference type="SUPFAM" id="SSF56672">
    <property type="entry name" value="DNA/RNA polymerases"/>
    <property type="match status" value="1"/>
</dbReference>
<protein>
    <recommendedName>
        <fullName evidence="1">Reverse transcriptase domain-containing protein</fullName>
    </recommendedName>
</protein>
<keyword evidence="3" id="KW-1185">Reference proteome</keyword>